<evidence type="ECO:0000313" key="2">
    <source>
        <dbReference type="Proteomes" id="UP000071641"/>
    </source>
</evidence>
<proteinExistence type="predicted"/>
<dbReference type="RefSeq" id="WP_157487815.1">
    <property type="nucleotide sequence ID" value="NZ_FIZX01000002.1"/>
</dbReference>
<reference evidence="2" key="1">
    <citation type="submission" date="2016-02" db="EMBL/GenBank/DDBJ databases">
        <authorList>
            <person name="Rodrigo-Torres Lidia"/>
            <person name="Arahal R.David."/>
        </authorList>
    </citation>
    <scope>NUCLEOTIDE SEQUENCE [LARGE SCALE GENOMIC DNA]</scope>
    <source>
        <strain evidence="2">CECT 9029</strain>
    </source>
</reference>
<dbReference type="Proteomes" id="UP000071641">
    <property type="component" value="Unassembled WGS sequence"/>
</dbReference>
<evidence type="ECO:0008006" key="3">
    <source>
        <dbReference type="Google" id="ProtNLM"/>
    </source>
</evidence>
<name>A0A128F4V4_9GAMM</name>
<dbReference type="AlphaFoldDB" id="A0A128F4V4"/>
<evidence type="ECO:0000313" key="1">
    <source>
        <dbReference type="EMBL" id="CZF81822.1"/>
    </source>
</evidence>
<dbReference type="EMBL" id="FIZX01000002">
    <property type="protein sequence ID" value="CZF81822.1"/>
    <property type="molecule type" value="Genomic_DNA"/>
</dbReference>
<dbReference type="PROSITE" id="PS51257">
    <property type="entry name" value="PROKAR_LIPOPROTEIN"/>
    <property type="match status" value="1"/>
</dbReference>
<keyword evidence="2" id="KW-1185">Reference proteome</keyword>
<dbReference type="STRING" id="1796497.GCE9029_02849"/>
<dbReference type="OrthoDB" id="7062610at2"/>
<organism evidence="1 2">
    <name type="scientific">Grimontia celer</name>
    <dbReference type="NCBI Taxonomy" id="1796497"/>
    <lineage>
        <taxon>Bacteria</taxon>
        <taxon>Pseudomonadati</taxon>
        <taxon>Pseudomonadota</taxon>
        <taxon>Gammaproteobacteria</taxon>
        <taxon>Vibrionales</taxon>
        <taxon>Vibrionaceae</taxon>
        <taxon>Grimontia</taxon>
    </lineage>
</organism>
<accession>A0A128F4V4</accession>
<protein>
    <recommendedName>
        <fullName evidence="3">Lipoprotein</fullName>
    </recommendedName>
</protein>
<gene>
    <name evidence="1" type="ORF">GCE9029_02849</name>
</gene>
<sequence>MRYFKILSLVLAGMTFSGCSTISYEEPTEGPLAKVRFSTDFESIVHVSGYKNLNCEGESEWMRLRNGFLLNSSPKTLNIPLSDDLHENSFKEFCFS</sequence>